<keyword evidence="2" id="KW-1185">Reference proteome</keyword>
<proteinExistence type="predicted"/>
<organism evidence="1 2">
    <name type="scientific">Sphaerodactylus townsendi</name>
    <dbReference type="NCBI Taxonomy" id="933632"/>
    <lineage>
        <taxon>Eukaryota</taxon>
        <taxon>Metazoa</taxon>
        <taxon>Chordata</taxon>
        <taxon>Craniata</taxon>
        <taxon>Vertebrata</taxon>
        <taxon>Euteleostomi</taxon>
        <taxon>Lepidosauria</taxon>
        <taxon>Squamata</taxon>
        <taxon>Bifurcata</taxon>
        <taxon>Gekkota</taxon>
        <taxon>Sphaerodactylidae</taxon>
        <taxon>Sphaerodactylus</taxon>
    </lineage>
</organism>
<gene>
    <name evidence="1" type="ORF">K3G42_027794</name>
</gene>
<evidence type="ECO:0000313" key="2">
    <source>
        <dbReference type="Proteomes" id="UP000827872"/>
    </source>
</evidence>
<reference evidence="1" key="1">
    <citation type="submission" date="2021-08" db="EMBL/GenBank/DDBJ databases">
        <title>The first chromosome-level gecko genome reveals the dynamic sex chromosomes of Neotropical dwarf geckos (Sphaerodactylidae: Sphaerodactylus).</title>
        <authorList>
            <person name="Pinto B.J."/>
            <person name="Keating S.E."/>
            <person name="Gamble T."/>
        </authorList>
    </citation>
    <scope>NUCLEOTIDE SEQUENCE</scope>
    <source>
        <strain evidence="1">TG3544</strain>
    </source>
</reference>
<evidence type="ECO:0000313" key="1">
    <source>
        <dbReference type="EMBL" id="KAH8008082.1"/>
    </source>
</evidence>
<dbReference type="EMBL" id="CM037619">
    <property type="protein sequence ID" value="KAH8008082.1"/>
    <property type="molecule type" value="Genomic_DNA"/>
</dbReference>
<accession>A0ACB8FS18</accession>
<protein>
    <submittedName>
        <fullName evidence="1">Uncharacterized protein</fullName>
    </submittedName>
</protein>
<comment type="caution">
    <text evidence="1">The sequence shown here is derived from an EMBL/GenBank/DDBJ whole genome shotgun (WGS) entry which is preliminary data.</text>
</comment>
<sequence length="146" mass="16611">MVLNGPPIRRPKYGLEVNCYDLGALEGLAAMQRWWPPLAPSLSLKVAVASFLPLLNRQSEVHQAAEPYSVLEPTAATQRRRQMSKERWVLLVTVDIHLFSCVDEQPAMVDLRQRSPTWCQWVPLCPSSVFRKWEVPGRLFPSKASD</sequence>
<dbReference type="Proteomes" id="UP000827872">
    <property type="component" value="Linkage Group LG06"/>
</dbReference>
<name>A0ACB8FS18_9SAUR</name>